<feature type="region of interest" description="Disordered" evidence="1">
    <location>
        <begin position="32"/>
        <end position="51"/>
    </location>
</feature>
<organism evidence="2 3">
    <name type="scientific">Mycobacterium talmoniae</name>
    <dbReference type="NCBI Taxonomy" id="1858794"/>
    <lineage>
        <taxon>Bacteria</taxon>
        <taxon>Bacillati</taxon>
        <taxon>Actinomycetota</taxon>
        <taxon>Actinomycetes</taxon>
        <taxon>Mycobacteriales</taxon>
        <taxon>Mycobacteriaceae</taxon>
        <taxon>Mycobacterium</taxon>
    </lineage>
</organism>
<comment type="caution">
    <text evidence="2">The sequence shown here is derived from an EMBL/GenBank/DDBJ whole genome shotgun (WGS) entry which is preliminary data.</text>
</comment>
<accession>A0A2S8BI04</accession>
<evidence type="ECO:0000256" key="1">
    <source>
        <dbReference type="SAM" id="MobiDB-lite"/>
    </source>
</evidence>
<feature type="compositionally biased region" description="Low complexity" evidence="1">
    <location>
        <begin position="42"/>
        <end position="51"/>
    </location>
</feature>
<proteinExistence type="predicted"/>
<sequence length="140" mass="14123">MSPVAAPVTVASGTIVVGDDGHARRRAQPGQLGTVNADCAGPRRPTTTTSSISLWRSASSACGAISVPASSAGSMVRIRATSRATLPLPMITARGCDRSNVRSAKSGCPLYQATNSVAEATPGSWMPGISSRRSAAAPTA</sequence>
<protein>
    <submittedName>
        <fullName evidence="2">Uncharacterized protein</fullName>
    </submittedName>
</protein>
<dbReference type="Proteomes" id="UP000238296">
    <property type="component" value="Unassembled WGS sequence"/>
</dbReference>
<dbReference type="AlphaFoldDB" id="A0A2S8BI04"/>
<evidence type="ECO:0000313" key="3">
    <source>
        <dbReference type="Proteomes" id="UP000238296"/>
    </source>
</evidence>
<dbReference type="EMBL" id="PPEA01000523">
    <property type="protein sequence ID" value="PQM46246.1"/>
    <property type="molecule type" value="Genomic_DNA"/>
</dbReference>
<gene>
    <name evidence="2" type="ORF">C1Y40_03585</name>
</gene>
<evidence type="ECO:0000313" key="2">
    <source>
        <dbReference type="EMBL" id="PQM46246.1"/>
    </source>
</evidence>
<name>A0A2S8BI04_9MYCO</name>
<reference evidence="2 3" key="1">
    <citation type="journal article" date="2017" name="Int. J. Syst. Evol. Microbiol.">
        <title>Mycobacterium talmoniae sp. nov., a slowly growing mycobacterium isolated from human respiratory samples.</title>
        <authorList>
            <person name="Davidson R.M."/>
            <person name="DeGroote M.A."/>
            <person name="Marola J.L."/>
            <person name="Buss S."/>
            <person name="Jones V."/>
            <person name="McNeil M.R."/>
            <person name="Freifeld A.G."/>
            <person name="Elaine Epperson L."/>
            <person name="Hasan N.A."/>
            <person name="Jackson M."/>
            <person name="Iwen P.C."/>
            <person name="Salfinger M."/>
            <person name="Strong M."/>
        </authorList>
    </citation>
    <scope>NUCLEOTIDE SEQUENCE [LARGE SCALE GENOMIC DNA]</scope>
    <source>
        <strain evidence="2 3">ATCC BAA-2683</strain>
    </source>
</reference>